<dbReference type="Proteomes" id="UP000609651">
    <property type="component" value="Unassembled WGS sequence"/>
</dbReference>
<comment type="caution">
    <text evidence="1">The sequence shown here is derived from an EMBL/GenBank/DDBJ whole genome shotgun (WGS) entry which is preliminary data.</text>
</comment>
<keyword evidence="2" id="KW-1185">Reference proteome</keyword>
<proteinExistence type="predicted"/>
<evidence type="ECO:0000313" key="1">
    <source>
        <dbReference type="EMBL" id="NNJ24267.1"/>
    </source>
</evidence>
<protein>
    <recommendedName>
        <fullName evidence="3">Anti-sigma factor</fullName>
    </recommendedName>
</protein>
<name>A0ABX1V7V4_9PLAN</name>
<evidence type="ECO:0000313" key="2">
    <source>
        <dbReference type="Proteomes" id="UP000609651"/>
    </source>
</evidence>
<dbReference type="RefSeq" id="WP_171183027.1">
    <property type="nucleotide sequence ID" value="NZ_WTPX01000005.1"/>
</dbReference>
<reference evidence="1 2" key="1">
    <citation type="journal article" date="2020" name="Syst. Appl. Microbiol.">
        <title>Alienimonas chondri sp. nov., a novel planctomycete isolated from the biofilm of the red alga Chondrus crispus.</title>
        <authorList>
            <person name="Vitorino I."/>
            <person name="Albuquerque L."/>
            <person name="Wiegand S."/>
            <person name="Kallscheuer N."/>
            <person name="da Costa M.S."/>
            <person name="Lobo-da-Cunha A."/>
            <person name="Jogler C."/>
            <person name="Lage O.M."/>
        </authorList>
    </citation>
    <scope>NUCLEOTIDE SEQUENCE [LARGE SCALE GENOMIC DNA]</scope>
    <source>
        <strain evidence="1 2">LzC2</strain>
    </source>
</reference>
<accession>A0ABX1V7V4</accession>
<gene>
    <name evidence="1" type="ORF">LzC2_03210</name>
</gene>
<organism evidence="1 2">
    <name type="scientific">Alienimonas chondri</name>
    <dbReference type="NCBI Taxonomy" id="2681879"/>
    <lineage>
        <taxon>Bacteria</taxon>
        <taxon>Pseudomonadati</taxon>
        <taxon>Planctomycetota</taxon>
        <taxon>Planctomycetia</taxon>
        <taxon>Planctomycetales</taxon>
        <taxon>Planctomycetaceae</taxon>
        <taxon>Alienimonas</taxon>
    </lineage>
</organism>
<sequence>MPQIARLSAEDRDDLVAYLDGELDGEAGGRIEKALSASPVARHEVEMLTRTWDLLDLLPAADPDREFTERTLAAAKALDDSVPLADRTAVHVAKGAGLLAAWATGLVAAAAIGYLAAAEWVPGASDPIVRDDPVLRDLPRLRDAHSEAFLKELNQAGVLVDLPPDLDPDAPAESPE</sequence>
<evidence type="ECO:0008006" key="3">
    <source>
        <dbReference type="Google" id="ProtNLM"/>
    </source>
</evidence>
<dbReference type="EMBL" id="WTPX01000005">
    <property type="protein sequence ID" value="NNJ24267.1"/>
    <property type="molecule type" value="Genomic_DNA"/>
</dbReference>